<keyword evidence="2 5" id="KW-0812">Transmembrane</keyword>
<sequence length="533" mass="58520">MPRKYILIVLVKTRCVCVVSSSRKTTCCWLKRIYSQSLSRSVTHAINWTSNDGKIEVQIPVICTEDGFPNLLLLSLCKCSGRKSFHIQLRVSVRTPESQLKGAKQSGLDPKIIKSCQGTIVSQTSKMALNWTSNMSEVDRASPTETEEVMTAKVVSMVCLGCTSLVMGCLPILLARWLGWRNVKGELTLSGRAQKLADMLLSFGGGALLSTTFLHLLPEVEEGVNRLQINGGLPVTSFPLSQLIICTGFFTIYLIEELLHMYIHHRQLVEEHGYGGGDITNKEHHDEEVQEQDSSNLALNKEVLPNYHSTANAGHSHIVVSVEGNDTLLSSIRGFLIVLALSIHELFEGLAVGLERTSGEAWYMLGAVAAHKLVIAFCVSVEMVSTRVSTCLSLIYVCTFSLVTPMGIGAGLLLTETAKDGATNTVLQGLATGTLLFVVFFEILNRQRKNGGHDGHSGIWQLFAVMTGFLVMLGLLSAGIGKVELEEVNPHLRERRSPNRDSFLYLPVLSSRAQHDKRVSQLRHRGSIIHDAA</sequence>
<evidence type="ECO:0000256" key="1">
    <source>
        <dbReference type="ARBA" id="ARBA00004141"/>
    </source>
</evidence>
<comment type="subcellular location">
    <subcellularLocation>
        <location evidence="1">Membrane</location>
        <topology evidence="1">Multi-pass membrane protein</topology>
    </subcellularLocation>
</comment>
<feature type="transmembrane region" description="Helical" evidence="5">
    <location>
        <begin position="393"/>
        <end position="414"/>
    </location>
</feature>
<proteinExistence type="predicted"/>
<evidence type="ECO:0000256" key="3">
    <source>
        <dbReference type="ARBA" id="ARBA00022989"/>
    </source>
</evidence>
<name>A0A7R9HIN0_9NEOP</name>
<protein>
    <recommendedName>
        <fullName evidence="8">Zinc transporter ZIP1</fullName>
    </recommendedName>
</protein>
<dbReference type="EMBL" id="OB792762">
    <property type="protein sequence ID" value="CAD7424169.1"/>
    <property type="molecule type" value="Genomic_DNA"/>
</dbReference>
<reference evidence="7" key="1">
    <citation type="submission" date="2020-11" db="EMBL/GenBank/DDBJ databases">
        <authorList>
            <person name="Tran Van P."/>
        </authorList>
    </citation>
    <scope>NUCLEOTIDE SEQUENCE</scope>
</reference>
<dbReference type="PANTHER" id="PTHR11040">
    <property type="entry name" value="ZINC/IRON TRANSPORTER"/>
    <property type="match status" value="1"/>
</dbReference>
<dbReference type="InterPro" id="IPR003689">
    <property type="entry name" value="ZIP"/>
</dbReference>
<feature type="transmembrane region" description="Helical" evidence="5">
    <location>
        <begin position="361"/>
        <end position="381"/>
    </location>
</feature>
<evidence type="ECO:0000313" key="7">
    <source>
        <dbReference type="EMBL" id="CAD7424169.1"/>
    </source>
</evidence>
<feature type="signal peptide" evidence="6">
    <location>
        <begin position="1"/>
        <end position="21"/>
    </location>
</feature>
<gene>
    <name evidence="7" type="ORF">TMSB3V08_LOCUS1130</name>
</gene>
<feature type="transmembrane region" description="Helical" evidence="5">
    <location>
        <begin position="237"/>
        <end position="255"/>
    </location>
</feature>
<evidence type="ECO:0000256" key="6">
    <source>
        <dbReference type="SAM" id="SignalP"/>
    </source>
</evidence>
<dbReference type="GO" id="GO:0005886">
    <property type="term" value="C:plasma membrane"/>
    <property type="evidence" value="ECO:0007669"/>
    <property type="project" value="TreeGrafter"/>
</dbReference>
<accession>A0A7R9HIN0</accession>
<dbReference type="AlphaFoldDB" id="A0A7R9HIN0"/>
<keyword evidence="6" id="KW-0732">Signal</keyword>
<dbReference type="PANTHER" id="PTHR11040:SF203">
    <property type="entry name" value="FI18611P1-RELATED"/>
    <property type="match status" value="1"/>
</dbReference>
<evidence type="ECO:0000256" key="5">
    <source>
        <dbReference type="SAM" id="Phobius"/>
    </source>
</evidence>
<dbReference type="Pfam" id="PF02535">
    <property type="entry name" value="Zip"/>
    <property type="match status" value="1"/>
</dbReference>
<organism evidence="7">
    <name type="scientific">Timema monikensis</name>
    <dbReference type="NCBI Taxonomy" id="170555"/>
    <lineage>
        <taxon>Eukaryota</taxon>
        <taxon>Metazoa</taxon>
        <taxon>Ecdysozoa</taxon>
        <taxon>Arthropoda</taxon>
        <taxon>Hexapoda</taxon>
        <taxon>Insecta</taxon>
        <taxon>Pterygota</taxon>
        <taxon>Neoptera</taxon>
        <taxon>Polyneoptera</taxon>
        <taxon>Phasmatodea</taxon>
        <taxon>Timematodea</taxon>
        <taxon>Timematoidea</taxon>
        <taxon>Timematidae</taxon>
        <taxon>Timema</taxon>
    </lineage>
</organism>
<evidence type="ECO:0008006" key="8">
    <source>
        <dbReference type="Google" id="ProtNLM"/>
    </source>
</evidence>
<keyword evidence="3 5" id="KW-1133">Transmembrane helix</keyword>
<feature type="chain" id="PRO_5030638560" description="Zinc transporter ZIP1" evidence="6">
    <location>
        <begin position="22"/>
        <end position="533"/>
    </location>
</feature>
<evidence type="ECO:0000256" key="2">
    <source>
        <dbReference type="ARBA" id="ARBA00022692"/>
    </source>
</evidence>
<feature type="transmembrane region" description="Helical" evidence="5">
    <location>
        <begin position="457"/>
        <end position="480"/>
    </location>
</feature>
<feature type="transmembrane region" description="Helical" evidence="5">
    <location>
        <begin position="196"/>
        <end position="217"/>
    </location>
</feature>
<feature type="transmembrane region" description="Helical" evidence="5">
    <location>
        <begin position="335"/>
        <end position="355"/>
    </location>
</feature>
<dbReference type="GO" id="GO:0005385">
    <property type="term" value="F:zinc ion transmembrane transporter activity"/>
    <property type="evidence" value="ECO:0007669"/>
    <property type="project" value="TreeGrafter"/>
</dbReference>
<evidence type="ECO:0000256" key="4">
    <source>
        <dbReference type="ARBA" id="ARBA00023136"/>
    </source>
</evidence>
<keyword evidence="4 5" id="KW-0472">Membrane</keyword>
<feature type="transmembrane region" description="Helical" evidence="5">
    <location>
        <begin position="426"/>
        <end position="445"/>
    </location>
</feature>
<feature type="transmembrane region" description="Helical" evidence="5">
    <location>
        <begin position="154"/>
        <end position="175"/>
    </location>
</feature>